<dbReference type="Pfam" id="PF08484">
    <property type="entry name" value="Methyltransf_14"/>
    <property type="match status" value="1"/>
</dbReference>
<dbReference type="InterPro" id="IPR013630">
    <property type="entry name" value="Methyltransf_Zn-bd_dom_put"/>
</dbReference>
<dbReference type="SUPFAM" id="SSF53335">
    <property type="entry name" value="S-adenosyl-L-methionine-dependent methyltransferases"/>
    <property type="match status" value="1"/>
</dbReference>
<evidence type="ECO:0000259" key="2">
    <source>
        <dbReference type="Pfam" id="PF08484"/>
    </source>
</evidence>
<dbReference type="Gene3D" id="3.40.50.150">
    <property type="entry name" value="Vaccinia Virus protein VP39"/>
    <property type="match status" value="1"/>
</dbReference>
<evidence type="ECO:0000259" key="1">
    <source>
        <dbReference type="Pfam" id="PF08421"/>
    </source>
</evidence>
<accession>A0A4P6FBK6</accession>
<proteinExistence type="predicted"/>
<reference evidence="3 4" key="1">
    <citation type="submission" date="2019-01" db="EMBL/GenBank/DDBJ databases">
        <title>Genome sequencing of strain FW10M-9.</title>
        <authorList>
            <person name="Heo J."/>
            <person name="Kim S.-J."/>
            <person name="Kim J.-S."/>
            <person name="Hong S.-B."/>
            <person name="Kwon S.-W."/>
        </authorList>
    </citation>
    <scope>NUCLEOTIDE SEQUENCE [LARGE SCALE GENOMIC DNA]</scope>
    <source>
        <strain evidence="3 4">FW10M-9</strain>
    </source>
</reference>
<dbReference type="Pfam" id="PF08421">
    <property type="entry name" value="Methyltransf_13"/>
    <property type="match status" value="1"/>
</dbReference>
<dbReference type="EMBL" id="CP035493">
    <property type="protein sequence ID" value="QAY71699.1"/>
    <property type="molecule type" value="Genomic_DNA"/>
</dbReference>
<feature type="domain" description="C-methyltransferase" evidence="2">
    <location>
        <begin position="229"/>
        <end position="369"/>
    </location>
</feature>
<protein>
    <submittedName>
        <fullName evidence="3">Transferase</fullName>
    </submittedName>
</protein>
<dbReference type="InterPro" id="IPR029063">
    <property type="entry name" value="SAM-dependent_MTases_sf"/>
</dbReference>
<sequence>MPAWRCRWCGGPDGTIVLDLGEQPAADHFPRPGDPPDPRYSLRMVLCAACGLAQLEADPTGAEEPRGLEPAALVAQTGQAVADLAAGGFAHPGAVVDEHPSPHGGSWLPSLAARGMLPRADGPVDLLVDSLGMMHEPDQRTALVARASRLAPAGVLALHVHPLSTILRDGTWNALRHGHFAYYSVTWLTAAAQDAGLVPVGLWHYGLYGGTVVLAFARAGSTLAAGVPAQGVPGLAAELAAEAAAGVADPASVRALQRQVSRSTAALRAWLDEHGAGTIGYGAASRAVALLAAAGVTRRDLAAVVDASPAKEGRAMPGGEPGDRVPILAPSQLAMLRPDHVLLFVPDLLDEVRRAYPQVEARGGRWVIAEPVPVDAEPDA</sequence>
<dbReference type="Proteomes" id="UP000292118">
    <property type="component" value="Chromosome"/>
</dbReference>
<gene>
    <name evidence="3" type="ORF">ET471_02335</name>
</gene>
<dbReference type="OrthoDB" id="9815644at2"/>
<dbReference type="GO" id="GO:0016740">
    <property type="term" value="F:transferase activity"/>
    <property type="evidence" value="ECO:0007669"/>
    <property type="project" value="UniProtKB-KW"/>
</dbReference>
<dbReference type="InterPro" id="IPR038576">
    <property type="entry name" value="Methyltransf_Zn-bd_dom_put_sf"/>
</dbReference>
<dbReference type="InterPro" id="IPR013691">
    <property type="entry name" value="MeTrfase_14"/>
</dbReference>
<dbReference type="AlphaFoldDB" id="A0A4P6FBK6"/>
<evidence type="ECO:0000313" key="4">
    <source>
        <dbReference type="Proteomes" id="UP000292118"/>
    </source>
</evidence>
<evidence type="ECO:0000313" key="3">
    <source>
        <dbReference type="EMBL" id="QAY71699.1"/>
    </source>
</evidence>
<dbReference type="KEGG" id="xya:ET471_02335"/>
<name>A0A4P6FBK6_9MICO</name>
<feature type="domain" description="Methyltransferase putative zinc binding" evidence="1">
    <location>
        <begin position="6"/>
        <end position="56"/>
    </location>
</feature>
<keyword evidence="3" id="KW-0808">Transferase</keyword>
<organism evidence="3 4">
    <name type="scientific">Xylanimonas protaetiae</name>
    <dbReference type="NCBI Taxonomy" id="2509457"/>
    <lineage>
        <taxon>Bacteria</taxon>
        <taxon>Bacillati</taxon>
        <taxon>Actinomycetota</taxon>
        <taxon>Actinomycetes</taxon>
        <taxon>Micrococcales</taxon>
        <taxon>Promicromonosporaceae</taxon>
        <taxon>Xylanimonas</taxon>
    </lineage>
</organism>
<dbReference type="Gene3D" id="6.20.50.110">
    <property type="entry name" value="Methyltransferase, zinc-binding domain"/>
    <property type="match status" value="1"/>
</dbReference>
<dbReference type="Gene3D" id="3.40.50.720">
    <property type="entry name" value="NAD(P)-binding Rossmann-like Domain"/>
    <property type="match status" value="1"/>
</dbReference>
<keyword evidence="4" id="KW-1185">Reference proteome</keyword>